<evidence type="ECO:0000313" key="4">
    <source>
        <dbReference type="Proteomes" id="UP001151081"/>
    </source>
</evidence>
<dbReference type="RefSeq" id="WP_272418014.1">
    <property type="nucleotide sequence ID" value="NZ_JAGTJJ010000001.1"/>
</dbReference>
<dbReference type="EMBL" id="JAGTJJ010000001">
    <property type="protein sequence ID" value="MDC3979555.1"/>
    <property type="molecule type" value="Genomic_DNA"/>
</dbReference>
<keyword evidence="4" id="KW-1185">Reference proteome</keyword>
<organism evidence="3 4">
    <name type="scientific">Polyangium jinanense</name>
    <dbReference type="NCBI Taxonomy" id="2829994"/>
    <lineage>
        <taxon>Bacteria</taxon>
        <taxon>Pseudomonadati</taxon>
        <taxon>Myxococcota</taxon>
        <taxon>Polyangia</taxon>
        <taxon>Polyangiales</taxon>
        <taxon>Polyangiaceae</taxon>
        <taxon>Polyangium</taxon>
    </lineage>
</organism>
<dbReference type="AlphaFoldDB" id="A0A9X3WYG8"/>
<feature type="chain" id="PRO_5040887034" evidence="2">
    <location>
        <begin position="23"/>
        <end position="103"/>
    </location>
</feature>
<keyword evidence="2" id="KW-0732">Signal</keyword>
<feature type="compositionally biased region" description="Basic and acidic residues" evidence="1">
    <location>
        <begin position="58"/>
        <end position="68"/>
    </location>
</feature>
<accession>A0A9X3WYG8</accession>
<dbReference type="Proteomes" id="UP001151081">
    <property type="component" value="Unassembled WGS sequence"/>
</dbReference>
<feature type="signal peptide" evidence="2">
    <location>
        <begin position="1"/>
        <end position="22"/>
    </location>
</feature>
<evidence type="ECO:0000256" key="2">
    <source>
        <dbReference type="SAM" id="SignalP"/>
    </source>
</evidence>
<gene>
    <name evidence="3" type="ORF">KEG57_03520</name>
</gene>
<reference evidence="3 4" key="1">
    <citation type="submission" date="2021-04" db="EMBL/GenBank/DDBJ databases">
        <title>Genome analysis of Polyangium sp.</title>
        <authorList>
            <person name="Li Y."/>
            <person name="Wang J."/>
        </authorList>
    </citation>
    <scope>NUCLEOTIDE SEQUENCE [LARGE SCALE GENOMIC DNA]</scope>
    <source>
        <strain evidence="3 4">SDU14</strain>
    </source>
</reference>
<evidence type="ECO:0000313" key="3">
    <source>
        <dbReference type="EMBL" id="MDC3979555.1"/>
    </source>
</evidence>
<protein>
    <submittedName>
        <fullName evidence="3">Uncharacterized protein</fullName>
    </submittedName>
</protein>
<proteinExistence type="predicted"/>
<name>A0A9X3WYG8_9BACT</name>
<comment type="caution">
    <text evidence="3">The sequence shown here is derived from an EMBL/GenBank/DDBJ whole genome shotgun (WGS) entry which is preliminary data.</text>
</comment>
<sequence>MSRWVACAALVLGLASGPLARAGEPENVAVVTGAATEEVKATVDGKPLALGTGMATRPVRDGKEDARRSVSALAARGPLPATDAKTAKPLPSTTTKKMRDLGY</sequence>
<feature type="region of interest" description="Disordered" evidence="1">
    <location>
        <begin position="52"/>
        <end position="103"/>
    </location>
</feature>
<evidence type="ECO:0000256" key="1">
    <source>
        <dbReference type="SAM" id="MobiDB-lite"/>
    </source>
</evidence>